<proteinExistence type="predicted"/>
<dbReference type="Gene3D" id="3.50.50.60">
    <property type="entry name" value="FAD/NAD(P)-binding domain"/>
    <property type="match status" value="3"/>
</dbReference>
<dbReference type="GO" id="GO:0016491">
    <property type="term" value="F:oxidoreductase activity"/>
    <property type="evidence" value="ECO:0007669"/>
    <property type="project" value="InterPro"/>
</dbReference>
<dbReference type="Pfam" id="PF07992">
    <property type="entry name" value="Pyr_redox_2"/>
    <property type="match status" value="1"/>
</dbReference>
<evidence type="ECO:0000256" key="1">
    <source>
        <dbReference type="ARBA" id="ARBA00022723"/>
    </source>
</evidence>
<evidence type="ECO:0000259" key="4">
    <source>
        <dbReference type="PROSITE" id="PS51379"/>
    </source>
</evidence>
<keyword evidence="1" id="KW-0479">Metal-binding</keyword>
<dbReference type="AlphaFoldDB" id="A0A5K7ZPT8"/>
<protein>
    <recommendedName>
        <fullName evidence="4">4Fe-4S ferredoxin-type domain-containing protein</fullName>
    </recommendedName>
</protein>
<dbReference type="GO" id="GO:0046872">
    <property type="term" value="F:metal ion binding"/>
    <property type="evidence" value="ECO:0007669"/>
    <property type="project" value="UniProtKB-KW"/>
</dbReference>
<dbReference type="PROSITE" id="PS00198">
    <property type="entry name" value="4FE4S_FER_1"/>
    <property type="match status" value="3"/>
</dbReference>
<dbReference type="InterPro" id="IPR023753">
    <property type="entry name" value="FAD/NAD-binding_dom"/>
</dbReference>
<dbReference type="GO" id="GO:0051536">
    <property type="term" value="F:iron-sulfur cluster binding"/>
    <property type="evidence" value="ECO:0007669"/>
    <property type="project" value="UniProtKB-KW"/>
</dbReference>
<dbReference type="Pfam" id="PF13237">
    <property type="entry name" value="Fer4_10"/>
    <property type="match status" value="1"/>
</dbReference>
<keyword evidence="6" id="KW-1185">Reference proteome</keyword>
<dbReference type="Gene3D" id="1.10.1060.10">
    <property type="entry name" value="Alpha-helical ferredoxin"/>
    <property type="match status" value="1"/>
</dbReference>
<dbReference type="SUPFAM" id="SSF46548">
    <property type="entry name" value="alpha-helical ferredoxin"/>
    <property type="match status" value="3"/>
</dbReference>
<gene>
    <name evidence="5" type="ORF">DSCW_61140</name>
</gene>
<dbReference type="Pfam" id="PF00037">
    <property type="entry name" value="Fer4"/>
    <property type="match status" value="1"/>
</dbReference>
<keyword evidence="2" id="KW-0408">Iron</keyword>
<dbReference type="InterPro" id="IPR017896">
    <property type="entry name" value="4Fe4S_Fe-S-bd"/>
</dbReference>
<dbReference type="SUPFAM" id="SSF51905">
    <property type="entry name" value="FAD/NAD(P)-binding domain"/>
    <property type="match status" value="1"/>
</dbReference>
<dbReference type="Proteomes" id="UP000427769">
    <property type="component" value="Chromosome"/>
</dbReference>
<sequence length="1135" mass="122529">MTIKIGFYICHCGINIAHKVRVTEVADFARGLKNVVVSRDYKFMCSDPGQEMIEEDIRTYGLNRVVVASCSPRLHEKTFQGACQRAGLNPYLFQMASVREQVSWVTKDEDEATRKAKTLAAGAINRVNFHQMLETRTVDVHPDVMVVGGGIAGMQAALDIGNAGHTVYLVERQTTVGGHMLQFDKTFPTLDCAACIGTPKMVEVAQNPNIKLLTYSEVTDVSGYIGNYQVTVKRKPRYIKEGVCTGCGECAKVCPVSLPSEWDEGLIDRKAIFRAFPQAVPITFTIDKKDRAPCTTTCPAGINVQGYVQLIGQGKYLEAVKLILQRLPLPGVLGRVCPHPCEGQCRRAEVDAPVAIRDLKRFAADQVKPEDLPVAAIEDRPGKVAVVGSGPAGLTVAWDLRLKGWQVTLFEALPLLGGMLRVGIPDYRLPPDILDREIDYLLQHGIESKTGMRLGEDFSLADLSDQGYQAVFLAIGAHAAMNLGIPGEETANGVLDAIAFLREVNLGDRQCPGQKVVVVGGGNVAIDTARTAKRLGAETVTVIYRRSEQEMPAYGEEIEGAREEGVQFATLAAPVGIRAENDRVVGFECIRTELGPPDDSGRRRPVPVQGSEFVIDCDAVIPAIGQKTDVAWTSQAPDLDLTARNTFAVHPHTLQTSLPHVFAAGDAVSGPATVIEAVAAGHRAAEAMHRYLQGEDLANGDSALADRPAPGNDWAAIPEDTPPLPRVQPGHLEIEARSTSFDEVEACMDEDDARKEASRCLNCGVCSECMACVSVCEAKAIDHTMTAVKETLDVGSIIVATGYDLLDPSPMQPFGYDRFPNVFTSLEFERLSNATGPTGGQILIRNENGAFTRPPESVALVHCVGSRDVNYHPYCSRVCCMYALKYSHLIKEKVGHHTPVYDFYIDQRCFGKGYEEFYRRCQEEGTVFIRGKVAEITDQAESEAESGRLICLAEDTLLGERLRVPVDMVVLCSAMEARADAVEVGRIFGVNPGADGFFLEEHPKLGPLNTATDGVFLAGACQGPKDIPDTVAQASGAAAKALSLATRGVVEVPSAISWIDPEICSGCKTCIGLCAYSAIEFDERRQISVVNGALCKGCGSCAMACPSNAAQVRHFQGKQVFAELDGIMAALSAVG</sequence>
<dbReference type="InterPro" id="IPR036188">
    <property type="entry name" value="FAD/NAD-bd_sf"/>
</dbReference>
<feature type="domain" description="4Fe-4S ferredoxin-type" evidence="4">
    <location>
        <begin position="235"/>
        <end position="265"/>
    </location>
</feature>
<accession>A0A5K7ZPT8</accession>
<dbReference type="InterPro" id="IPR009051">
    <property type="entry name" value="Helical_ferredxn"/>
</dbReference>
<evidence type="ECO:0000313" key="5">
    <source>
        <dbReference type="EMBL" id="BBO78697.1"/>
    </source>
</evidence>
<dbReference type="EMBL" id="AP021875">
    <property type="protein sequence ID" value="BBO78697.1"/>
    <property type="molecule type" value="Genomic_DNA"/>
</dbReference>
<dbReference type="PANTHER" id="PTHR42783">
    <property type="entry name" value="GLUTAMATE SYNTHASE [NADPH] SMALL CHAIN"/>
    <property type="match status" value="1"/>
</dbReference>
<dbReference type="InterPro" id="IPR028261">
    <property type="entry name" value="DPD_II"/>
</dbReference>
<name>A0A5K7ZPT8_9BACT</name>
<feature type="domain" description="4Fe-4S ferredoxin-type" evidence="4">
    <location>
        <begin position="1086"/>
        <end position="1115"/>
    </location>
</feature>
<keyword evidence="3" id="KW-0411">Iron-sulfur</keyword>
<feature type="domain" description="4Fe-4S ferredoxin-type" evidence="4">
    <location>
        <begin position="1055"/>
        <end position="1084"/>
    </location>
</feature>
<dbReference type="PROSITE" id="PS51379">
    <property type="entry name" value="4FE4S_FER_2"/>
    <property type="match status" value="3"/>
</dbReference>
<evidence type="ECO:0000256" key="3">
    <source>
        <dbReference type="ARBA" id="ARBA00023014"/>
    </source>
</evidence>
<dbReference type="SUPFAM" id="SSF51971">
    <property type="entry name" value="Nucleotide-binding domain"/>
    <property type="match status" value="3"/>
</dbReference>
<evidence type="ECO:0000256" key="2">
    <source>
        <dbReference type="ARBA" id="ARBA00023004"/>
    </source>
</evidence>
<dbReference type="Pfam" id="PF14691">
    <property type="entry name" value="Fer4_20"/>
    <property type="match status" value="1"/>
</dbReference>
<evidence type="ECO:0000313" key="6">
    <source>
        <dbReference type="Proteomes" id="UP000427769"/>
    </source>
</evidence>
<dbReference type="PRINTS" id="PR00419">
    <property type="entry name" value="ADXRDTASE"/>
</dbReference>
<dbReference type="Pfam" id="PF12831">
    <property type="entry name" value="FAD_oxidored"/>
    <property type="match status" value="1"/>
</dbReference>
<dbReference type="SUPFAM" id="SSF54862">
    <property type="entry name" value="4Fe-4S ferredoxins"/>
    <property type="match status" value="1"/>
</dbReference>
<dbReference type="KEGG" id="dwd:DSCW_61140"/>
<organism evidence="5 6">
    <name type="scientific">Desulfosarcina widdelii</name>
    <dbReference type="NCBI Taxonomy" id="947919"/>
    <lineage>
        <taxon>Bacteria</taxon>
        <taxon>Pseudomonadati</taxon>
        <taxon>Thermodesulfobacteriota</taxon>
        <taxon>Desulfobacteria</taxon>
        <taxon>Desulfobacterales</taxon>
        <taxon>Desulfosarcinaceae</taxon>
        <taxon>Desulfosarcina</taxon>
    </lineage>
</organism>
<dbReference type="RefSeq" id="WP_155307306.1">
    <property type="nucleotide sequence ID" value="NZ_AP021875.1"/>
</dbReference>
<dbReference type="Gene3D" id="3.30.70.20">
    <property type="match status" value="2"/>
</dbReference>
<dbReference type="PANTHER" id="PTHR42783:SF3">
    <property type="entry name" value="GLUTAMATE SYNTHASE [NADPH] SMALL CHAIN-RELATED"/>
    <property type="match status" value="1"/>
</dbReference>
<reference evidence="5 6" key="1">
    <citation type="submission" date="2019-11" db="EMBL/GenBank/DDBJ databases">
        <title>Comparative genomics of hydrocarbon-degrading Desulfosarcina strains.</title>
        <authorList>
            <person name="Watanabe M."/>
            <person name="Kojima H."/>
            <person name="Fukui M."/>
        </authorList>
    </citation>
    <scope>NUCLEOTIDE SEQUENCE [LARGE SCALE GENOMIC DNA]</scope>
    <source>
        <strain evidence="5 6">PP31</strain>
    </source>
</reference>
<dbReference type="InterPro" id="IPR017900">
    <property type="entry name" value="4Fe4S_Fe_S_CS"/>
</dbReference>
<dbReference type="OrthoDB" id="9766627at2"/>